<feature type="active site" description="Nucleophile" evidence="7">
    <location>
        <position position="466"/>
    </location>
</feature>
<comment type="pathway">
    <text evidence="1 7">Cell wall biogenesis; peptidoglycan biosynthesis.</text>
</comment>
<evidence type="ECO:0000256" key="4">
    <source>
        <dbReference type="ARBA" id="ARBA00022960"/>
    </source>
</evidence>
<evidence type="ECO:0000256" key="7">
    <source>
        <dbReference type="PROSITE-ProRule" id="PRU01373"/>
    </source>
</evidence>
<organism evidence="9 10">
    <name type="scientific">Algoriphagus aquatilis</name>
    <dbReference type="NCBI Taxonomy" id="490186"/>
    <lineage>
        <taxon>Bacteria</taxon>
        <taxon>Pseudomonadati</taxon>
        <taxon>Bacteroidota</taxon>
        <taxon>Cytophagia</taxon>
        <taxon>Cytophagales</taxon>
        <taxon>Cyclobacteriaceae</taxon>
        <taxon>Algoriphagus</taxon>
    </lineage>
</organism>
<dbReference type="PANTHER" id="PTHR41533">
    <property type="entry name" value="L,D-TRANSPEPTIDASE HI_1667-RELATED"/>
    <property type="match status" value="1"/>
</dbReference>
<dbReference type="InterPro" id="IPR045380">
    <property type="entry name" value="LD_TPept_scaffold_dom"/>
</dbReference>
<dbReference type="Gene3D" id="2.40.440.10">
    <property type="entry name" value="L,D-transpeptidase catalytic domain-like"/>
    <property type="match status" value="1"/>
</dbReference>
<dbReference type="Pfam" id="PF03734">
    <property type="entry name" value="YkuD"/>
    <property type="match status" value="1"/>
</dbReference>
<keyword evidence="3" id="KW-0808">Transferase</keyword>
<comment type="caution">
    <text evidence="9">The sequence shown here is derived from an EMBL/GenBank/DDBJ whole genome shotgun (WGS) entry which is preliminary data.</text>
</comment>
<dbReference type="Pfam" id="PF20142">
    <property type="entry name" value="Scaffold"/>
    <property type="match status" value="1"/>
</dbReference>
<protein>
    <submittedName>
        <fullName evidence="9">Murein L,D-transpeptidase</fullName>
    </submittedName>
</protein>
<dbReference type="InterPro" id="IPR052905">
    <property type="entry name" value="LD-transpeptidase_YkuD-like"/>
</dbReference>
<dbReference type="Gene3D" id="1.10.101.10">
    <property type="entry name" value="PGBD-like superfamily/PGBD"/>
    <property type="match status" value="1"/>
</dbReference>
<dbReference type="RefSeq" id="WP_377916225.1">
    <property type="nucleotide sequence ID" value="NZ_JBHSKS010000011.1"/>
</dbReference>
<proteinExistence type="inferred from homology"/>
<keyword evidence="6 7" id="KW-0961">Cell wall biogenesis/degradation</keyword>
<evidence type="ECO:0000256" key="5">
    <source>
        <dbReference type="ARBA" id="ARBA00022984"/>
    </source>
</evidence>
<reference evidence="10" key="1">
    <citation type="journal article" date="2019" name="Int. J. Syst. Evol. Microbiol.">
        <title>The Global Catalogue of Microorganisms (GCM) 10K type strain sequencing project: providing services to taxonomists for standard genome sequencing and annotation.</title>
        <authorList>
            <consortium name="The Broad Institute Genomics Platform"/>
            <consortium name="The Broad Institute Genome Sequencing Center for Infectious Disease"/>
            <person name="Wu L."/>
            <person name="Ma J."/>
        </authorList>
    </citation>
    <scope>NUCLEOTIDE SEQUENCE [LARGE SCALE GENOMIC DNA]</scope>
    <source>
        <strain evidence="10">CGMCC 1.7030</strain>
    </source>
</reference>
<sequence>MIRFGDVFFTVCLVLIAPFSFAQGLSDQIRINLEKATQEKPHVLGGVFLKNVGEVYQFYAQRGFEPVWSREFVLTERAYEMRYEIRQSQFDGLKPEDYHLGVLEASFAQAEQKKKDGGVLSILELTQLEIVLTDAFFELADDLAIGKVNPSSLKASWNIPRRSRSIDPSTLLIESLAQEDLRAGLAKLYPKTLLYAEGKQLMRELDEKQKKEPVNWKSIKTDRAFKVGDFNPVISQVRERLAYWGFVPSRVLEDPKKYDSLLLDRVLDFQKSKGMTADGVLGTLTLEALNDSPSELVDKIALNLERLRWIPDEFFEGEAIFVNIPSFQLIYRSGADTLFSTKVIVGTVKHQSPVFTAPMSYLVMSPYWNIPPSIARNETIPAIKRNPSYLESNRMEVVNSAGNSVPPSAVNWNARPFPYLIRQKPGEDNALGLVKFMFPNPNNVYLHDTPAKQLFDREIRTFSHGCIRMQNPKTFADLLLKNKPGWTSDRIWEAMNQSKEQIVQLDKKIPVVITYLTLTMDAKGNPQFRQDVYQRDAEVLSLLKR</sequence>
<keyword evidence="5 7" id="KW-0573">Peptidoglycan synthesis</keyword>
<evidence type="ECO:0000256" key="3">
    <source>
        <dbReference type="ARBA" id="ARBA00022679"/>
    </source>
</evidence>
<accession>A0ABW0BZN3</accession>
<dbReference type="InterPro" id="IPR036365">
    <property type="entry name" value="PGBD-like_sf"/>
</dbReference>
<keyword evidence="10" id="KW-1185">Reference proteome</keyword>
<evidence type="ECO:0000256" key="6">
    <source>
        <dbReference type="ARBA" id="ARBA00023316"/>
    </source>
</evidence>
<dbReference type="PROSITE" id="PS52029">
    <property type="entry name" value="LD_TPASE"/>
    <property type="match status" value="1"/>
</dbReference>
<dbReference type="InterPro" id="IPR005490">
    <property type="entry name" value="LD_TPept_cat_dom"/>
</dbReference>
<dbReference type="Pfam" id="PF01471">
    <property type="entry name" value="PG_binding_1"/>
    <property type="match status" value="1"/>
</dbReference>
<keyword evidence="4 7" id="KW-0133">Cell shape</keyword>
<dbReference type="InterPro" id="IPR002477">
    <property type="entry name" value="Peptidoglycan-bd-like"/>
</dbReference>
<dbReference type="EMBL" id="JBHSKS010000011">
    <property type="protein sequence ID" value="MFC5192830.1"/>
    <property type="molecule type" value="Genomic_DNA"/>
</dbReference>
<dbReference type="Proteomes" id="UP001596163">
    <property type="component" value="Unassembled WGS sequence"/>
</dbReference>
<dbReference type="PANTHER" id="PTHR41533:SF2">
    <property type="entry name" value="BLR7131 PROTEIN"/>
    <property type="match status" value="1"/>
</dbReference>
<evidence type="ECO:0000313" key="9">
    <source>
        <dbReference type="EMBL" id="MFC5192830.1"/>
    </source>
</evidence>
<dbReference type="InterPro" id="IPR036366">
    <property type="entry name" value="PGBDSf"/>
</dbReference>
<evidence type="ECO:0000313" key="10">
    <source>
        <dbReference type="Proteomes" id="UP001596163"/>
    </source>
</evidence>
<evidence type="ECO:0000256" key="1">
    <source>
        <dbReference type="ARBA" id="ARBA00004752"/>
    </source>
</evidence>
<feature type="active site" description="Proton donor/acceptor" evidence="7">
    <location>
        <position position="447"/>
    </location>
</feature>
<feature type="domain" description="L,D-TPase catalytic" evidence="8">
    <location>
        <begin position="318"/>
        <end position="492"/>
    </location>
</feature>
<name>A0ABW0BZN3_9BACT</name>
<evidence type="ECO:0000256" key="2">
    <source>
        <dbReference type="ARBA" id="ARBA00005992"/>
    </source>
</evidence>
<dbReference type="CDD" id="cd16913">
    <property type="entry name" value="YkuD_like"/>
    <property type="match status" value="1"/>
</dbReference>
<gene>
    <name evidence="9" type="ORF">ACFPIK_13725</name>
</gene>
<dbReference type="SUPFAM" id="SSF47090">
    <property type="entry name" value="PGBD-like"/>
    <property type="match status" value="1"/>
</dbReference>
<dbReference type="SUPFAM" id="SSF141523">
    <property type="entry name" value="L,D-transpeptidase catalytic domain-like"/>
    <property type="match status" value="1"/>
</dbReference>
<dbReference type="InterPro" id="IPR038063">
    <property type="entry name" value="Transpep_catalytic_dom"/>
</dbReference>
<comment type="similarity">
    <text evidence="2">Belongs to the YkuD family.</text>
</comment>
<evidence type="ECO:0000259" key="8">
    <source>
        <dbReference type="PROSITE" id="PS52029"/>
    </source>
</evidence>